<feature type="coiled-coil region" evidence="3">
    <location>
        <begin position="9"/>
        <end position="36"/>
    </location>
</feature>
<keyword evidence="3" id="KW-0175">Coiled coil</keyword>
<evidence type="ECO:0000313" key="6">
    <source>
        <dbReference type="EMBL" id="MDM7859969.1"/>
    </source>
</evidence>
<evidence type="ECO:0000256" key="3">
    <source>
        <dbReference type="SAM" id="Coils"/>
    </source>
</evidence>
<dbReference type="InterPro" id="IPR008927">
    <property type="entry name" value="6-PGluconate_DH-like_C_sf"/>
</dbReference>
<dbReference type="Gene3D" id="3.40.50.720">
    <property type="entry name" value="NAD(P)-binding Rossmann-like Domain"/>
    <property type="match status" value="1"/>
</dbReference>
<dbReference type="InterPro" id="IPR002701">
    <property type="entry name" value="CM_II_prokaryot"/>
</dbReference>
<reference evidence="6 7" key="1">
    <citation type="submission" date="2023-06" db="EMBL/GenBank/DDBJ databases">
        <title>Alteromonas sp. ASW11-36 isolated from intertidal sand.</title>
        <authorList>
            <person name="Li Y."/>
        </authorList>
    </citation>
    <scope>NUCLEOTIDE SEQUENCE [LARGE SCALE GENOMIC DNA]</scope>
    <source>
        <strain evidence="6 7">ASW11-36</strain>
    </source>
</reference>
<dbReference type="SUPFAM" id="SSF48600">
    <property type="entry name" value="Chorismate mutase II"/>
    <property type="match status" value="1"/>
</dbReference>
<dbReference type="GO" id="GO:0008977">
    <property type="term" value="F:prephenate dehydrogenase (NAD+) activity"/>
    <property type="evidence" value="ECO:0007669"/>
    <property type="project" value="UniProtKB-EC"/>
</dbReference>
<dbReference type="InterPro" id="IPR003099">
    <property type="entry name" value="Prephen_DH"/>
</dbReference>
<dbReference type="InterPro" id="IPR046825">
    <property type="entry name" value="PDH_C"/>
</dbReference>
<dbReference type="InterPro" id="IPR046826">
    <property type="entry name" value="PDH_N"/>
</dbReference>
<organism evidence="6 7">
    <name type="scientific">Alteromonas arenosi</name>
    <dbReference type="NCBI Taxonomy" id="3055817"/>
    <lineage>
        <taxon>Bacteria</taxon>
        <taxon>Pseudomonadati</taxon>
        <taxon>Pseudomonadota</taxon>
        <taxon>Gammaproteobacteria</taxon>
        <taxon>Alteromonadales</taxon>
        <taxon>Alteromonadaceae</taxon>
        <taxon>Alteromonas/Salinimonas group</taxon>
        <taxon>Alteromonas</taxon>
    </lineage>
</organism>
<dbReference type="InterPro" id="IPR050812">
    <property type="entry name" value="Preph/Arog_dehydrog"/>
</dbReference>
<dbReference type="Pfam" id="PF01817">
    <property type="entry name" value="CM_2"/>
    <property type="match status" value="1"/>
</dbReference>
<dbReference type="PROSITE" id="PS51168">
    <property type="entry name" value="CHORISMATE_MUT_2"/>
    <property type="match status" value="1"/>
</dbReference>
<evidence type="ECO:0000259" key="4">
    <source>
        <dbReference type="PROSITE" id="PS51168"/>
    </source>
</evidence>
<keyword evidence="2 6" id="KW-0413">Isomerase</keyword>
<protein>
    <recommendedName>
        <fullName evidence="2">T-protein</fullName>
    </recommendedName>
</protein>
<accession>A0ABT7SVD7</accession>
<dbReference type="InterPro" id="IPR008244">
    <property type="entry name" value="Chor_mut/prephenate_DH_T"/>
</dbReference>
<name>A0ABT7SVD7_9ALTE</name>
<dbReference type="GO" id="GO:0004106">
    <property type="term" value="F:chorismate mutase activity"/>
    <property type="evidence" value="ECO:0007669"/>
    <property type="project" value="UniProtKB-EC"/>
</dbReference>
<evidence type="ECO:0000259" key="5">
    <source>
        <dbReference type="PROSITE" id="PS51176"/>
    </source>
</evidence>
<keyword evidence="2" id="KW-0028">Amino-acid biosynthesis</keyword>
<dbReference type="Gene3D" id="1.20.59.10">
    <property type="entry name" value="Chorismate mutase"/>
    <property type="match status" value="1"/>
</dbReference>
<comment type="caution">
    <text evidence="6">The sequence shown here is derived from an EMBL/GenBank/DDBJ whole genome shotgun (WGS) entry which is preliminary data.</text>
</comment>
<dbReference type="PANTHER" id="PTHR21363:SF0">
    <property type="entry name" value="PREPHENATE DEHYDROGENASE [NADP(+)]"/>
    <property type="match status" value="1"/>
</dbReference>
<dbReference type="PANTHER" id="PTHR21363">
    <property type="entry name" value="PREPHENATE DEHYDROGENASE"/>
    <property type="match status" value="1"/>
</dbReference>
<dbReference type="InterPro" id="IPR011277">
    <property type="entry name" value="CM_T"/>
</dbReference>
<sequence>MADSPEQVLSSLREEIDQLDSQLVDLLKRRAAVTAKVGQVKSQTGMPIYVPERESQLIAKRRKQAEQQGVSPVLVEDLLRRIMRESYATQDGEFLQTNPAINKVVIVGGNGSLGRIFVELFKRSHYPVTVIEKDDWPNADSLLANAKLVLVCVPITLTELVIEQLPRLPDDCILADITSVKAKPLNAMMQQHSGPVLGLHPMFGPDSAGMVKQVVVVCHGRMADKYQWLIEQFRVWGAKIEETDAAEHDRAMAFIQVMRHFNTFVYGAHLRHENPDLELLTNFSSPIYRLELAMVGRLFAQAPELYADIIFNDPENVALLKRFNQRFNEVVTLFEAGNKAEFIKQFLQIGRWFGDYAKKCLVDSKRLLLKADDDQMLR</sequence>
<feature type="domain" description="Prephenate/arogenate dehydrogenase" evidence="5">
    <location>
        <begin position="102"/>
        <end position="364"/>
    </location>
</feature>
<dbReference type="SMART" id="SM00830">
    <property type="entry name" value="CM_2"/>
    <property type="match status" value="1"/>
</dbReference>
<keyword evidence="2" id="KW-0520">NAD</keyword>
<dbReference type="Pfam" id="PF02153">
    <property type="entry name" value="PDH_N"/>
    <property type="match status" value="1"/>
</dbReference>
<dbReference type="NCBIfam" id="NF008400">
    <property type="entry name" value="PRK11199.1"/>
    <property type="match status" value="1"/>
</dbReference>
<evidence type="ECO:0000256" key="1">
    <source>
        <dbReference type="ARBA" id="ARBA00023002"/>
    </source>
</evidence>
<dbReference type="InterPro" id="IPR036291">
    <property type="entry name" value="NAD(P)-bd_dom_sf"/>
</dbReference>
<dbReference type="SUPFAM" id="SSF48179">
    <property type="entry name" value="6-phosphogluconate dehydrogenase C-terminal domain-like"/>
    <property type="match status" value="1"/>
</dbReference>
<evidence type="ECO:0000313" key="7">
    <source>
        <dbReference type="Proteomes" id="UP001234343"/>
    </source>
</evidence>
<dbReference type="PROSITE" id="PS51176">
    <property type="entry name" value="PDH_ADH"/>
    <property type="match status" value="1"/>
</dbReference>
<dbReference type="Gene3D" id="1.10.3660.10">
    <property type="entry name" value="6-phosphogluconate dehydrogenase C-terminal like domain"/>
    <property type="match status" value="1"/>
</dbReference>
<dbReference type="SUPFAM" id="SSF51735">
    <property type="entry name" value="NAD(P)-binding Rossmann-fold domains"/>
    <property type="match status" value="1"/>
</dbReference>
<dbReference type="Pfam" id="PF20463">
    <property type="entry name" value="PDH_C"/>
    <property type="match status" value="1"/>
</dbReference>
<dbReference type="PIRSF" id="PIRSF001499">
    <property type="entry name" value="Chor_mut_pdh_Tpr"/>
    <property type="match status" value="1"/>
</dbReference>
<comment type="pathway">
    <text evidence="2">Metabolic intermediate biosynthesis; prephenate biosynthesis; prephenate from chorismate: step 1/1.</text>
</comment>
<keyword evidence="1 2" id="KW-0560">Oxidoreductase</keyword>
<dbReference type="RefSeq" id="WP_289364168.1">
    <property type="nucleotide sequence ID" value="NZ_JAUCBP010000006.1"/>
</dbReference>
<keyword evidence="2" id="KW-0963">Cytoplasm</keyword>
<dbReference type="InterPro" id="IPR036263">
    <property type="entry name" value="Chorismate_II_sf"/>
</dbReference>
<dbReference type="EMBL" id="JAUCBP010000006">
    <property type="protein sequence ID" value="MDM7859969.1"/>
    <property type="molecule type" value="Genomic_DNA"/>
</dbReference>
<dbReference type="NCBIfam" id="TIGR01799">
    <property type="entry name" value="CM_T"/>
    <property type="match status" value="1"/>
</dbReference>
<keyword evidence="2" id="KW-0057">Aromatic amino acid biosynthesis</keyword>
<comment type="pathway">
    <text evidence="2">Amino-acid biosynthesis; L-tyrosine biosynthesis; (4-hydroxyphenyl)pyruvate from prephenate (NAD(+) route): step 1/1.</text>
</comment>
<keyword evidence="2" id="KW-0827">Tyrosine biosynthesis</keyword>
<evidence type="ECO:0000256" key="2">
    <source>
        <dbReference type="PIRNR" id="PIRNR001499"/>
    </source>
</evidence>
<gene>
    <name evidence="6" type="primary">tyrA</name>
    <name evidence="6" type="ORF">QTP81_05095</name>
</gene>
<keyword evidence="7" id="KW-1185">Reference proteome</keyword>
<proteinExistence type="predicted"/>
<comment type="subcellular location">
    <subcellularLocation>
        <location evidence="2">Cytoplasm</location>
    </subcellularLocation>
</comment>
<dbReference type="Proteomes" id="UP001234343">
    <property type="component" value="Unassembled WGS sequence"/>
</dbReference>
<feature type="domain" description="Chorismate mutase" evidence="4">
    <location>
        <begin position="3"/>
        <end position="94"/>
    </location>
</feature>
<dbReference type="InterPro" id="IPR036979">
    <property type="entry name" value="CM_dom_sf"/>
</dbReference>